<evidence type="ECO:0000313" key="5">
    <source>
        <dbReference type="Proteomes" id="UP000466442"/>
    </source>
</evidence>
<dbReference type="Proteomes" id="UP000466442">
    <property type="component" value="Unassembled WGS sequence"/>
</dbReference>
<evidence type="ECO:0000256" key="2">
    <source>
        <dbReference type="ARBA" id="ARBA00009127"/>
    </source>
</evidence>
<dbReference type="PANTHER" id="PTHR10009">
    <property type="entry name" value="PROTEIN YELLOW-RELATED"/>
    <property type="match status" value="1"/>
</dbReference>
<protein>
    <recommendedName>
        <fullName evidence="6">Bee-milk protein</fullName>
    </recommendedName>
</protein>
<evidence type="ECO:0000256" key="1">
    <source>
        <dbReference type="ARBA" id="ARBA00004613"/>
    </source>
</evidence>
<comment type="subcellular location">
    <subcellularLocation>
        <location evidence="1">Secreted</location>
    </subcellularLocation>
</comment>
<proteinExistence type="inferred from homology"/>
<keyword evidence="3" id="KW-0964">Secreted</keyword>
<comment type="caution">
    <text evidence="4">The sequence shown here is derived from an EMBL/GenBank/DDBJ whole genome shotgun (WGS) entry which is preliminary data.</text>
</comment>
<dbReference type="InterPro" id="IPR017996">
    <property type="entry name" value="MRJP/yellow-related"/>
</dbReference>
<organism evidence="4 5">
    <name type="scientific">Apolygus lucorum</name>
    <name type="common">Small green plant bug</name>
    <name type="synonym">Lygocoris lucorum</name>
    <dbReference type="NCBI Taxonomy" id="248454"/>
    <lineage>
        <taxon>Eukaryota</taxon>
        <taxon>Metazoa</taxon>
        <taxon>Ecdysozoa</taxon>
        <taxon>Arthropoda</taxon>
        <taxon>Hexapoda</taxon>
        <taxon>Insecta</taxon>
        <taxon>Pterygota</taxon>
        <taxon>Neoptera</taxon>
        <taxon>Paraneoptera</taxon>
        <taxon>Hemiptera</taxon>
        <taxon>Heteroptera</taxon>
        <taxon>Panheteroptera</taxon>
        <taxon>Cimicomorpha</taxon>
        <taxon>Miridae</taxon>
        <taxon>Mirini</taxon>
        <taxon>Apolygus</taxon>
    </lineage>
</organism>
<dbReference type="GO" id="GO:0005576">
    <property type="term" value="C:extracellular region"/>
    <property type="evidence" value="ECO:0007669"/>
    <property type="project" value="UniProtKB-SubCell"/>
</dbReference>
<dbReference type="Pfam" id="PF03022">
    <property type="entry name" value="MRJP"/>
    <property type="match status" value="1"/>
</dbReference>
<reference evidence="4" key="1">
    <citation type="journal article" date="2021" name="Mol. Ecol. Resour.">
        <title>Apolygus lucorum genome provides insights into omnivorousness and mesophyll feeding.</title>
        <authorList>
            <person name="Liu Y."/>
            <person name="Liu H."/>
            <person name="Wang H."/>
            <person name="Huang T."/>
            <person name="Liu B."/>
            <person name="Yang B."/>
            <person name="Yin L."/>
            <person name="Li B."/>
            <person name="Zhang Y."/>
            <person name="Zhang S."/>
            <person name="Jiang F."/>
            <person name="Zhang X."/>
            <person name="Ren Y."/>
            <person name="Wang B."/>
            <person name="Wang S."/>
            <person name="Lu Y."/>
            <person name="Wu K."/>
            <person name="Fan W."/>
            <person name="Wang G."/>
        </authorList>
    </citation>
    <scope>NUCLEOTIDE SEQUENCE</scope>
    <source>
        <strain evidence="4">12Hb</strain>
    </source>
</reference>
<dbReference type="AlphaFoldDB" id="A0A6A4J1C7"/>
<gene>
    <name evidence="4" type="ORF">GE061_006554</name>
</gene>
<dbReference type="PANTHER" id="PTHR10009:SF11">
    <property type="entry name" value="RH54244P"/>
    <property type="match status" value="1"/>
</dbReference>
<evidence type="ECO:0000256" key="3">
    <source>
        <dbReference type="ARBA" id="ARBA00022525"/>
    </source>
</evidence>
<keyword evidence="5" id="KW-1185">Reference proteome</keyword>
<name>A0A6A4J1C7_APOLU</name>
<evidence type="ECO:0008006" key="6">
    <source>
        <dbReference type="Google" id="ProtNLM"/>
    </source>
</evidence>
<accession>A0A6A4J1C7</accession>
<comment type="similarity">
    <text evidence="2">Belongs to the major royal jelly protein family.</text>
</comment>
<dbReference type="InterPro" id="IPR011042">
    <property type="entry name" value="6-blade_b-propeller_TolB-like"/>
</dbReference>
<dbReference type="EMBL" id="WIXP02000014">
    <property type="protein sequence ID" value="KAF6200251.1"/>
    <property type="molecule type" value="Genomic_DNA"/>
</dbReference>
<dbReference type="OrthoDB" id="7776143at2759"/>
<dbReference type="Gene3D" id="2.120.10.30">
    <property type="entry name" value="TolB, C-terminal domain"/>
    <property type="match status" value="1"/>
</dbReference>
<evidence type="ECO:0000313" key="4">
    <source>
        <dbReference type="EMBL" id="KAF6200251.1"/>
    </source>
</evidence>
<sequence length="425" mass="48108">MQGSTWVIVLIVFCRQHSTNAVRKLEERFSWRTIHYDFDSPEEVDAKKDGGYYIYGNSIITSLARYGDKLFLATPRLKPGVPSTLNYIHVDDSDARTPILKPYPSLEANEYYNITAKVKTMVSIINVKVDNCNRLWALDTGVVDELTSRKVEKPPAIFVYRMSDDTLQRKYSFKDEEYSQTSKIRTIVVDDTVGNCEKAYAYIADSTGGLIVYSWESNQSFRVEHNYFHFDPLWGNLKTGRGTLRQVSDGLQGMALSLPRRNGYRELLFHPLISINEFSVPTQVLQNKSLAQQNITAFFHLGERGPGMQSSASYMDEESGVLLYTAIVKNSLACWSSFWGDEYQPKTQGIVDTFEGVNPTNQGTLDTFEEAAYPADVTVDINGTVWVLTNKLLDFMFEKNGNNIGCHIYSGTVRHIIRGTPCSED</sequence>